<dbReference type="SUPFAM" id="SSF55718">
    <property type="entry name" value="SCP-like"/>
    <property type="match status" value="1"/>
</dbReference>
<dbReference type="EMBL" id="CP011340">
    <property type="protein sequence ID" value="ALC24586.1"/>
    <property type="molecule type" value="Genomic_DNA"/>
</dbReference>
<dbReference type="GO" id="GO:0005886">
    <property type="term" value="C:plasma membrane"/>
    <property type="evidence" value="ECO:0007669"/>
    <property type="project" value="TreeGrafter"/>
</dbReference>
<dbReference type="PANTHER" id="PTHR40758">
    <property type="entry name" value="CONSERVED PROTEIN"/>
    <property type="match status" value="1"/>
</dbReference>
<dbReference type="PATRIC" id="fig|38300.4.peg.6569"/>
<reference evidence="3 4" key="1">
    <citation type="submission" date="2015-08" db="EMBL/GenBank/DDBJ databases">
        <title>Genome sequence of the pristinamycin over-producing bacterium Streptomyces pristinaespiralis HCCB10218.</title>
        <authorList>
            <person name="Tian J."/>
            <person name="Yang J."/>
            <person name="Li L."/>
            <person name="Ruan L."/>
            <person name="Wei W."/>
            <person name="Zheng G."/>
            <person name="Wei Z."/>
            <person name="Yang S."/>
            <person name="Ge M."/>
            <person name="Jiang W."/>
            <person name="Lu Y."/>
        </authorList>
    </citation>
    <scope>NUCLEOTIDE SEQUENCE [LARGE SCALE GENOMIC DNA]</scope>
    <source>
        <strain evidence="3 4">HCCB 10218</strain>
    </source>
</reference>
<evidence type="ECO:0000259" key="1">
    <source>
        <dbReference type="Pfam" id="PF07398"/>
    </source>
</evidence>
<dbReference type="InterPro" id="IPR010872">
    <property type="entry name" value="MDMPI_C-term_domain"/>
</dbReference>
<dbReference type="SUPFAM" id="SSF109854">
    <property type="entry name" value="DinB/YfiT-like putative metalloenzymes"/>
    <property type="match status" value="1"/>
</dbReference>
<gene>
    <name evidence="3" type="ORF">SPRI_6280</name>
</gene>
<protein>
    <submittedName>
        <fullName evidence="3">Uncharacterized protein</fullName>
    </submittedName>
</protein>
<dbReference type="OrthoDB" id="3671213at2"/>
<dbReference type="RefSeq" id="WP_078535407.1">
    <property type="nucleotide sequence ID" value="NZ_CP011340.1"/>
</dbReference>
<feature type="domain" description="MDMPI C-terminal" evidence="1">
    <location>
        <begin position="232"/>
        <end position="326"/>
    </location>
</feature>
<dbReference type="Proteomes" id="UP000060513">
    <property type="component" value="Chromosome"/>
</dbReference>
<dbReference type="InterPro" id="IPR017517">
    <property type="entry name" value="Maleyloyr_isom"/>
</dbReference>
<dbReference type="STRING" id="38300.SPRI_6280"/>
<dbReference type="InterPro" id="IPR036527">
    <property type="entry name" value="SCP2_sterol-bd_dom_sf"/>
</dbReference>
<dbReference type="InterPro" id="IPR034660">
    <property type="entry name" value="DinB/YfiT-like"/>
</dbReference>
<dbReference type="KEGG" id="spri:SPRI_6280"/>
<dbReference type="AlphaFoldDB" id="A0A0M5IV34"/>
<feature type="domain" description="Mycothiol-dependent maleylpyruvate isomerase metal-binding" evidence="2">
    <location>
        <begin position="96"/>
        <end position="218"/>
    </location>
</feature>
<dbReference type="Pfam" id="PF11716">
    <property type="entry name" value="MDMPI_N"/>
    <property type="match status" value="1"/>
</dbReference>
<dbReference type="GeneID" id="97232669"/>
<evidence type="ECO:0000313" key="4">
    <source>
        <dbReference type="Proteomes" id="UP000060513"/>
    </source>
</evidence>
<dbReference type="InterPro" id="IPR024344">
    <property type="entry name" value="MDMPI_metal-binding"/>
</dbReference>
<accession>A0A0M5IV34</accession>
<evidence type="ECO:0000313" key="3">
    <source>
        <dbReference type="EMBL" id="ALC24586.1"/>
    </source>
</evidence>
<evidence type="ECO:0000259" key="2">
    <source>
        <dbReference type="Pfam" id="PF11716"/>
    </source>
</evidence>
<name>A0A0M5IV34_STRPR</name>
<dbReference type="GO" id="GO:0046872">
    <property type="term" value="F:metal ion binding"/>
    <property type="evidence" value="ECO:0007669"/>
    <property type="project" value="InterPro"/>
</dbReference>
<proteinExistence type="predicted"/>
<sequence length="334" mass="36497">MSDALLNGLAEALAEVVTLIDTCDDDVLDPDTAVKWLESTAFLLDRLPPADRRELAERVRAAAGRHPEGGWRDSLLRVPDSFGLDDDQHERYCESIAHVVADFTAAVRDADPATPVSTCPGWTLADLVEHHGTTHRWAEHVVRTRATEPVLAREVPLDLPDDPSAYPQWLARGAESCLRTLRTVDPDLPMWSYGADQRVAFYPRRLLFEAVIHCADAQLALGQEPRVEPGTAADGIAEFLENLPRRTRTTERQAPLAGGSVRLLARDTGAAWTITFGAAGFSWTATAEAADVTVTADVADLLLLLYGRRRPEADRFTVRGGTAVLDAWLSTTAT</sequence>
<dbReference type="PANTHER" id="PTHR40758:SF1">
    <property type="entry name" value="CONSERVED PROTEIN"/>
    <property type="match status" value="1"/>
</dbReference>
<organism evidence="3">
    <name type="scientific">Streptomyces pristinaespiralis</name>
    <dbReference type="NCBI Taxonomy" id="38300"/>
    <lineage>
        <taxon>Bacteria</taxon>
        <taxon>Bacillati</taxon>
        <taxon>Actinomycetota</taxon>
        <taxon>Actinomycetes</taxon>
        <taxon>Kitasatosporales</taxon>
        <taxon>Streptomycetaceae</taxon>
        <taxon>Streptomyces</taxon>
    </lineage>
</organism>
<dbReference type="Pfam" id="PF07398">
    <property type="entry name" value="MDMPI_C"/>
    <property type="match status" value="1"/>
</dbReference>
<dbReference type="NCBIfam" id="TIGR03083">
    <property type="entry name" value="maleylpyruvate isomerase family mycothiol-dependent enzyme"/>
    <property type="match status" value="1"/>
</dbReference>